<dbReference type="Gene3D" id="3.40.50.1820">
    <property type="entry name" value="alpha/beta hydrolase"/>
    <property type="match status" value="1"/>
</dbReference>
<dbReference type="Proteomes" id="UP001057455">
    <property type="component" value="Unassembled WGS sequence"/>
</dbReference>
<feature type="region of interest" description="Disordered" evidence="1">
    <location>
        <begin position="346"/>
        <end position="375"/>
    </location>
</feature>
<dbReference type="SUPFAM" id="SSF53474">
    <property type="entry name" value="alpha/beta-Hydrolases"/>
    <property type="match status" value="1"/>
</dbReference>
<dbReference type="EMBL" id="BLIY01000006">
    <property type="protein sequence ID" value="GFE53225.1"/>
    <property type="molecule type" value="Genomic_DNA"/>
</dbReference>
<protein>
    <submittedName>
        <fullName evidence="2">Hydrolase</fullName>
    </submittedName>
</protein>
<evidence type="ECO:0000313" key="3">
    <source>
        <dbReference type="Proteomes" id="UP001057455"/>
    </source>
</evidence>
<reference evidence="2" key="1">
    <citation type="submission" date="2019-12" db="EMBL/GenBank/DDBJ databases">
        <title>Genome sequence of Babesia ovis.</title>
        <authorList>
            <person name="Yamagishi J."/>
            <person name="Sevinc F."/>
            <person name="Xuan X."/>
        </authorList>
    </citation>
    <scope>NUCLEOTIDE SEQUENCE</scope>
    <source>
        <strain evidence="2">Selcuk</strain>
    </source>
</reference>
<name>A0A9W5T9B1_BABOV</name>
<dbReference type="GO" id="GO:0016787">
    <property type="term" value="F:hydrolase activity"/>
    <property type="evidence" value="ECO:0007669"/>
    <property type="project" value="UniProtKB-KW"/>
</dbReference>
<dbReference type="InterPro" id="IPR029058">
    <property type="entry name" value="AB_hydrolase_fold"/>
</dbReference>
<evidence type="ECO:0000256" key="1">
    <source>
        <dbReference type="SAM" id="MobiDB-lite"/>
    </source>
</evidence>
<gene>
    <name evidence="2" type="ORF">BaOVIS_006290</name>
</gene>
<keyword evidence="2" id="KW-0378">Hydrolase</keyword>
<accession>A0A9W5T9B1</accession>
<evidence type="ECO:0000313" key="2">
    <source>
        <dbReference type="EMBL" id="GFE53225.1"/>
    </source>
</evidence>
<comment type="caution">
    <text evidence="2">The sequence shown here is derived from an EMBL/GenBank/DDBJ whole genome shotgun (WGS) entry which is preliminary data.</text>
</comment>
<keyword evidence="3" id="KW-1185">Reference proteome</keyword>
<dbReference type="PANTHER" id="PTHR12277">
    <property type="entry name" value="ALPHA/BETA HYDROLASE DOMAIN-CONTAINING PROTEIN"/>
    <property type="match status" value="1"/>
</dbReference>
<dbReference type="AlphaFoldDB" id="A0A9W5T9B1"/>
<dbReference type="OrthoDB" id="10249433at2759"/>
<dbReference type="PANTHER" id="PTHR12277:SF197">
    <property type="entry name" value="CHROMOSOME UNDETERMINED SCAFFOLD_38, WHOLE GENOME SHOTGUN SEQUENCE"/>
    <property type="match status" value="1"/>
</dbReference>
<sequence length="420" mass="46047">MGHTLSTANQFIFPAPAASYSSQLYELIFIPKRFGYDVGASKQPTPGSFPVLYLPSPAPSNTVMIYLHGNSCDIGQVKPELRLISHELNVSILAVEYPGYGVLPEVPVANGELINCRVRATFNFLMSLGVDPKSIIFFGRSIGTGPAAALAAEYKKKGIQCGGVILQSPYMSIHKIIEEYFSLGTWLISNFWDIEKALAQMGPTTPLLIIHGIIDEIVPVSHGQRLFDSYKSDLKMADFQPNSKHNMYSIIDDLCIPIAKFLDTYSLSKDMGPVNLKLPQWCLYSCQKLVSGQTVMQRNRHGAKAAHEKQICSARSDNRSARKVLSRNFSMNDSEYVKCKEADSPKTVKPVLGNESKPAGSCTAPDSARSVASKQVNRTVSKTSFQSSLNNLFESNAITSDDISDIVNEAITRTTSNSEA</sequence>
<organism evidence="2 3">
    <name type="scientific">Babesia ovis</name>
    <dbReference type="NCBI Taxonomy" id="5869"/>
    <lineage>
        <taxon>Eukaryota</taxon>
        <taxon>Sar</taxon>
        <taxon>Alveolata</taxon>
        <taxon>Apicomplexa</taxon>
        <taxon>Aconoidasida</taxon>
        <taxon>Piroplasmida</taxon>
        <taxon>Babesiidae</taxon>
        <taxon>Babesia</taxon>
    </lineage>
</organism>
<proteinExistence type="predicted"/>